<organism evidence="7 20">
    <name type="scientific">Agathobacter rectalis</name>
    <dbReference type="NCBI Taxonomy" id="39491"/>
    <lineage>
        <taxon>Bacteria</taxon>
        <taxon>Bacillati</taxon>
        <taxon>Bacillota</taxon>
        <taxon>Clostridia</taxon>
        <taxon>Lachnospirales</taxon>
        <taxon>Lachnospiraceae</taxon>
        <taxon>Agathobacter</taxon>
    </lineage>
</organism>
<evidence type="ECO:0000313" key="8">
    <source>
        <dbReference type="EMBL" id="RGK43075.1"/>
    </source>
</evidence>
<dbReference type="EMBL" id="QSQP01000008">
    <property type="protein sequence ID" value="RGK43075.1"/>
    <property type="molecule type" value="Genomic_DNA"/>
</dbReference>
<evidence type="ECO:0000313" key="23">
    <source>
        <dbReference type="Proteomes" id="UP000261052"/>
    </source>
</evidence>
<dbReference type="EMBL" id="QRXR01000022">
    <property type="protein sequence ID" value="RGU21566.1"/>
    <property type="molecule type" value="Genomic_DNA"/>
</dbReference>
<dbReference type="InterPro" id="IPR027417">
    <property type="entry name" value="P-loop_NTPase"/>
</dbReference>
<keyword evidence="3" id="KW-0547">Nucleotide-binding</keyword>
<dbReference type="EMBL" id="QSTP01000018">
    <property type="protein sequence ID" value="RGM68871.1"/>
    <property type="molecule type" value="Genomic_DNA"/>
</dbReference>
<dbReference type="Proteomes" id="UP000283765">
    <property type="component" value="Unassembled WGS sequence"/>
</dbReference>
<evidence type="ECO:0000313" key="26">
    <source>
        <dbReference type="Proteomes" id="UP000283431"/>
    </source>
</evidence>
<dbReference type="EMBL" id="JAAIMP010000004">
    <property type="protein sequence ID" value="NSC76465.1"/>
    <property type="molecule type" value="Genomic_DNA"/>
</dbReference>
<evidence type="ECO:0000313" key="14">
    <source>
        <dbReference type="EMBL" id="RHC39068.1"/>
    </source>
</evidence>
<dbReference type="Proteomes" id="UP000286104">
    <property type="component" value="Unassembled WGS sequence"/>
</dbReference>
<evidence type="ECO:0000313" key="32">
    <source>
        <dbReference type="Proteomes" id="UP000286181"/>
    </source>
</evidence>
<keyword evidence="4 7" id="KW-0067">ATP-binding</keyword>
<dbReference type="PROSITE" id="PS00211">
    <property type="entry name" value="ABC_TRANSPORTER_1"/>
    <property type="match status" value="1"/>
</dbReference>
<dbReference type="AlphaFoldDB" id="A0A2U2EGY8"/>
<dbReference type="Proteomes" id="UP001193756">
    <property type="component" value="Unassembled WGS sequence"/>
</dbReference>
<dbReference type="RefSeq" id="WP_109257901.1">
    <property type="nucleotide sequence ID" value="NZ_DAWCUX010000007.1"/>
</dbReference>
<evidence type="ECO:0000313" key="29">
    <source>
        <dbReference type="Proteomes" id="UP000285209"/>
    </source>
</evidence>
<evidence type="ECO:0000256" key="4">
    <source>
        <dbReference type="ARBA" id="ARBA00022840"/>
    </source>
</evidence>
<evidence type="ECO:0000313" key="11">
    <source>
        <dbReference type="EMBL" id="RGU21566.1"/>
    </source>
</evidence>
<reference evidence="21 22" key="2">
    <citation type="submission" date="2018-08" db="EMBL/GenBank/DDBJ databases">
        <title>A genome reference for cultivated species of the human gut microbiota.</title>
        <authorList>
            <person name="Zou Y."/>
            <person name="Xue W."/>
            <person name="Luo G."/>
        </authorList>
    </citation>
    <scope>NUCLEOTIDE SEQUENCE [LARGE SCALE GENOMIC DNA]</scope>
    <source>
        <strain evidence="11 27">AF17-27</strain>
        <strain evidence="19 24">AF36-2BH</strain>
        <strain evidence="18 25">AF38-24</strain>
        <strain evidence="17 32">AF39-14AC</strain>
        <strain evidence="16 30">AM16-11</strain>
        <strain evidence="15 28">AM30-13AC</strain>
        <strain evidence="14 31">AM36-3AA</strain>
        <strain evidence="13 26">AM48-7</strain>
        <strain evidence="12 29">AM54-25XD</strain>
        <strain evidence="10 22">OM07-13</strain>
        <strain evidence="9 21">OM08-12AT</strain>
        <strain evidence="8 23">TF11-15AC</strain>
    </source>
</reference>
<reference evidence="6" key="3">
    <citation type="journal article" date="2020" name="Cell Host Microbe">
        <title>Functional and Genomic Variation between Human-Derived Isolates of Lachnospiraceae Reveals Inter- and Intra-Species Diversity.</title>
        <authorList>
            <person name="Sorbara M.T."/>
            <person name="Littmann E.R."/>
            <person name="Fontana E."/>
            <person name="Moody T.U."/>
            <person name="Kohout C.E."/>
            <person name="Gjonbalaj M."/>
            <person name="Eaton V."/>
            <person name="Seok R."/>
            <person name="Leiner I.M."/>
            <person name="Pamer E.G."/>
        </authorList>
    </citation>
    <scope>NUCLEOTIDE SEQUENCE</scope>
    <source>
        <strain evidence="6">MSK.16.45</strain>
    </source>
</reference>
<evidence type="ECO:0000313" key="22">
    <source>
        <dbReference type="Proteomes" id="UP000260758"/>
    </source>
</evidence>
<dbReference type="EMBL" id="QRPB01000016">
    <property type="protein sequence ID" value="RHL77151.1"/>
    <property type="molecule type" value="Genomic_DNA"/>
</dbReference>
<name>A0A2U2EGY8_9FIRM</name>
<dbReference type="SMART" id="SM00382">
    <property type="entry name" value="AAA"/>
    <property type="match status" value="1"/>
</dbReference>
<evidence type="ECO:0000313" key="10">
    <source>
        <dbReference type="EMBL" id="RGM68871.1"/>
    </source>
</evidence>
<reference evidence="7 20" key="1">
    <citation type="submission" date="2014-09" db="EMBL/GenBank/DDBJ databases">
        <title>Butyrate-producing bacteria isolated from human gut.</title>
        <authorList>
            <person name="Zhang Q."/>
            <person name="Zhao L."/>
        </authorList>
    </citation>
    <scope>NUCLEOTIDE SEQUENCE [LARGE SCALE GENOMIC DNA]</scope>
    <source>
        <strain evidence="7 20">R22</strain>
    </source>
</reference>
<evidence type="ECO:0000313" key="19">
    <source>
        <dbReference type="EMBL" id="RHL77151.1"/>
    </source>
</evidence>
<evidence type="ECO:0000256" key="3">
    <source>
        <dbReference type="ARBA" id="ARBA00022741"/>
    </source>
</evidence>
<dbReference type="Proteomes" id="UP000284835">
    <property type="component" value="Unassembled WGS sequence"/>
</dbReference>
<evidence type="ECO:0000313" key="12">
    <source>
        <dbReference type="EMBL" id="RGZ13615.1"/>
    </source>
</evidence>
<dbReference type="GO" id="GO:0016887">
    <property type="term" value="F:ATP hydrolysis activity"/>
    <property type="evidence" value="ECO:0007669"/>
    <property type="project" value="InterPro"/>
</dbReference>
<evidence type="ECO:0000313" key="7">
    <source>
        <dbReference type="EMBL" id="PWE83786.1"/>
    </source>
</evidence>
<comment type="similarity">
    <text evidence="1">Belongs to the ABC transporter superfamily.</text>
</comment>
<dbReference type="EMBL" id="QRKN01000009">
    <property type="protein sequence ID" value="RHI20624.1"/>
    <property type="molecule type" value="Genomic_DNA"/>
</dbReference>
<dbReference type="EMBL" id="QSJS01000001">
    <property type="protein sequence ID" value="RHD97980.1"/>
    <property type="molecule type" value="Genomic_DNA"/>
</dbReference>
<evidence type="ECO:0000259" key="5">
    <source>
        <dbReference type="PROSITE" id="PS50893"/>
    </source>
</evidence>
<evidence type="ECO:0000313" key="21">
    <source>
        <dbReference type="Proteomes" id="UP000260717"/>
    </source>
</evidence>
<dbReference type="Proteomes" id="UP000261052">
    <property type="component" value="Unassembled WGS sequence"/>
</dbReference>
<evidence type="ECO:0000313" key="13">
    <source>
        <dbReference type="EMBL" id="RGZ75244.1"/>
    </source>
</evidence>
<dbReference type="Proteomes" id="UP000286181">
    <property type="component" value="Unassembled WGS sequence"/>
</dbReference>
<evidence type="ECO:0000313" key="18">
    <source>
        <dbReference type="EMBL" id="RHL29964.1"/>
    </source>
</evidence>
<dbReference type="SUPFAM" id="SSF52540">
    <property type="entry name" value="P-loop containing nucleoside triphosphate hydrolases"/>
    <property type="match status" value="1"/>
</dbReference>
<evidence type="ECO:0000313" key="24">
    <source>
        <dbReference type="Proteomes" id="UP000266698"/>
    </source>
</evidence>
<accession>A0A2U2EGY8</accession>
<dbReference type="Proteomes" id="UP000283431">
    <property type="component" value="Unassembled WGS sequence"/>
</dbReference>
<dbReference type="InterPro" id="IPR003593">
    <property type="entry name" value="AAA+_ATPase"/>
</dbReference>
<dbReference type="EMBL" id="QSEN01000011">
    <property type="protein sequence ID" value="RGZ75244.1"/>
    <property type="molecule type" value="Genomic_DNA"/>
</dbReference>
<reference evidence="6" key="4">
    <citation type="submission" date="2020-02" db="EMBL/GenBank/DDBJ databases">
        <authorList>
            <person name="Littmann E."/>
            <person name="Sorbara M."/>
        </authorList>
    </citation>
    <scope>NUCLEOTIDE SEQUENCE</scope>
    <source>
        <strain evidence="6">MSK.16.45</strain>
    </source>
</reference>
<dbReference type="Gene3D" id="3.40.50.300">
    <property type="entry name" value="P-loop containing nucleotide triphosphate hydrolases"/>
    <property type="match status" value="1"/>
</dbReference>
<dbReference type="Proteomes" id="UP000285865">
    <property type="component" value="Unassembled WGS sequence"/>
</dbReference>
<keyword evidence="2" id="KW-0813">Transport</keyword>
<feature type="domain" description="ABC transporter" evidence="5">
    <location>
        <begin position="2"/>
        <end position="215"/>
    </location>
</feature>
<evidence type="ECO:0000313" key="31">
    <source>
        <dbReference type="Proteomes" id="UP000286104"/>
    </source>
</evidence>
<dbReference type="Proteomes" id="UP000266698">
    <property type="component" value="Unassembled WGS sequence"/>
</dbReference>
<dbReference type="Proteomes" id="UP000285209">
    <property type="component" value="Unassembled WGS sequence"/>
</dbReference>
<evidence type="ECO:0000313" key="20">
    <source>
        <dbReference type="Proteomes" id="UP000245905"/>
    </source>
</evidence>
<evidence type="ECO:0000256" key="2">
    <source>
        <dbReference type="ARBA" id="ARBA00022448"/>
    </source>
</evidence>
<dbReference type="EMBL" id="QRON01000002">
    <property type="protein sequence ID" value="RHL29964.1"/>
    <property type="molecule type" value="Genomic_DNA"/>
</dbReference>
<dbReference type="EMBL" id="QROF01000010">
    <property type="protein sequence ID" value="RHL03070.1"/>
    <property type="molecule type" value="Genomic_DNA"/>
</dbReference>
<evidence type="ECO:0000313" key="6">
    <source>
        <dbReference type="EMBL" id="NSC76465.1"/>
    </source>
</evidence>
<comment type="caution">
    <text evidence="7">The sequence shown here is derived from an EMBL/GenBank/DDBJ whole genome shotgun (WGS) entry which is preliminary data.</text>
</comment>
<evidence type="ECO:0000313" key="9">
    <source>
        <dbReference type="EMBL" id="RGM47994.1"/>
    </source>
</evidence>
<dbReference type="PROSITE" id="PS50893">
    <property type="entry name" value="ABC_TRANSPORTER_2"/>
    <property type="match status" value="1"/>
</dbReference>
<dbReference type="InterPro" id="IPR017871">
    <property type="entry name" value="ABC_transporter-like_CS"/>
</dbReference>
<sequence>MIIIENATKKFGTQTVLNNVSLTLEDGKIYGFVGQNGCGKTVLFKSICGFIYLDRGTITVDGKVIGKDIDIIKDAGIIIESPGFLPNYSAFKNLKFLTMIKDNIGDEQIKSTLISVGLDPESKKVVGKFSLGMRQRLGIAQAIMENPHILILDEPMNGLDKRGVEDIRKILMDLKKKGKLILLASHNPLDIDILCDCVYELDAGTIVNQRSILPR</sequence>
<evidence type="ECO:0000313" key="27">
    <source>
        <dbReference type="Proteomes" id="UP000283765"/>
    </source>
</evidence>
<dbReference type="EMBL" id="JRFS01000015">
    <property type="protein sequence ID" value="PWE83786.1"/>
    <property type="molecule type" value="Genomic_DNA"/>
</dbReference>
<dbReference type="GO" id="GO:0005524">
    <property type="term" value="F:ATP binding"/>
    <property type="evidence" value="ECO:0007669"/>
    <property type="project" value="UniProtKB-KW"/>
</dbReference>
<dbReference type="EMBL" id="QSHU01000010">
    <property type="protein sequence ID" value="RHC39068.1"/>
    <property type="molecule type" value="Genomic_DNA"/>
</dbReference>
<evidence type="ECO:0000313" key="17">
    <source>
        <dbReference type="EMBL" id="RHL03070.1"/>
    </source>
</evidence>
<proteinExistence type="inferred from homology"/>
<evidence type="ECO:0000313" key="16">
    <source>
        <dbReference type="EMBL" id="RHI20624.1"/>
    </source>
</evidence>
<dbReference type="EMBL" id="QSTI01000015">
    <property type="protein sequence ID" value="RGM47994.1"/>
    <property type="molecule type" value="Genomic_DNA"/>
</dbReference>
<dbReference type="InterPro" id="IPR003439">
    <property type="entry name" value="ABC_transporter-like_ATP-bd"/>
</dbReference>
<evidence type="ECO:0000313" key="28">
    <source>
        <dbReference type="Proteomes" id="UP000284835"/>
    </source>
</evidence>
<evidence type="ECO:0000313" key="25">
    <source>
        <dbReference type="Proteomes" id="UP000283297"/>
    </source>
</evidence>
<dbReference type="Proteomes" id="UP000260758">
    <property type="component" value="Unassembled WGS sequence"/>
</dbReference>
<evidence type="ECO:0000256" key="1">
    <source>
        <dbReference type="ARBA" id="ARBA00005417"/>
    </source>
</evidence>
<gene>
    <name evidence="19" type="ORF">DW001_12080</name>
    <name evidence="18" type="ORF">DW028_04920</name>
    <name evidence="17" type="ORF">DW038_11505</name>
    <name evidence="16" type="ORF">DW172_11260</name>
    <name evidence="15" type="ORF">DW775_00350</name>
    <name evidence="14" type="ORF">DW848_08650</name>
    <name evidence="13" type="ORF">DW975_07935</name>
    <name evidence="11" type="ORF">DWW89_12195</name>
    <name evidence="12" type="ORF">DXA03_15335</name>
    <name evidence="10" type="ORF">DXB99_14160</name>
    <name evidence="9" type="ORF">DXC13_10185</name>
    <name evidence="8" type="ORF">DXD13_07420</name>
    <name evidence="6" type="ORF">G4312_04030</name>
    <name evidence="7" type="ORF">LD38_08330</name>
</gene>
<dbReference type="Pfam" id="PF00005">
    <property type="entry name" value="ABC_tran"/>
    <property type="match status" value="1"/>
</dbReference>
<dbReference type="Proteomes" id="UP000260717">
    <property type="component" value="Unassembled WGS sequence"/>
</dbReference>
<dbReference type="Proteomes" id="UP000283297">
    <property type="component" value="Unassembled WGS sequence"/>
</dbReference>
<protein>
    <submittedName>
        <fullName evidence="6">ATP-binding cassette domain-containing protein</fullName>
    </submittedName>
    <submittedName>
        <fullName evidence="7">Multidrug ABC transporter ATP-binding protein</fullName>
    </submittedName>
</protein>
<evidence type="ECO:0000313" key="30">
    <source>
        <dbReference type="Proteomes" id="UP000285865"/>
    </source>
</evidence>
<dbReference type="PANTHER" id="PTHR43335:SF4">
    <property type="entry name" value="ABC TRANSPORTER, ATP-BINDING PROTEIN"/>
    <property type="match status" value="1"/>
</dbReference>
<dbReference type="EMBL" id="QSDV01000058">
    <property type="protein sequence ID" value="RGZ13615.1"/>
    <property type="molecule type" value="Genomic_DNA"/>
</dbReference>
<dbReference type="Proteomes" id="UP000245905">
    <property type="component" value="Unassembled WGS sequence"/>
</dbReference>
<dbReference type="PANTHER" id="PTHR43335">
    <property type="entry name" value="ABC TRANSPORTER, ATP-BINDING PROTEIN"/>
    <property type="match status" value="1"/>
</dbReference>
<evidence type="ECO:0000313" key="15">
    <source>
        <dbReference type="EMBL" id="RHD97980.1"/>
    </source>
</evidence>